<dbReference type="RefSeq" id="WP_110985548.1">
    <property type="nucleotide sequence ID" value="NZ_CAWNWM010000004.1"/>
</dbReference>
<dbReference type="SMART" id="SM00065">
    <property type="entry name" value="GAF"/>
    <property type="match status" value="1"/>
</dbReference>
<dbReference type="Gene3D" id="3.30.450.40">
    <property type="match status" value="1"/>
</dbReference>
<dbReference type="PANTHER" id="PTHR44688:SF25">
    <property type="entry name" value="HTH LUXR-TYPE DOMAIN-CONTAINING PROTEIN"/>
    <property type="match status" value="1"/>
</dbReference>
<dbReference type="GO" id="GO:0006355">
    <property type="term" value="P:regulation of DNA-templated transcription"/>
    <property type="evidence" value="ECO:0007669"/>
    <property type="project" value="InterPro"/>
</dbReference>
<dbReference type="OrthoDB" id="447151at2"/>
<dbReference type="InterPro" id="IPR029016">
    <property type="entry name" value="GAF-like_dom_sf"/>
</dbReference>
<gene>
    <name evidence="5" type="primary">vraR_2</name>
    <name evidence="5" type="ORF">C1752_01574</name>
</gene>
<evidence type="ECO:0000256" key="1">
    <source>
        <dbReference type="ARBA" id="ARBA00023015"/>
    </source>
</evidence>
<evidence type="ECO:0000256" key="3">
    <source>
        <dbReference type="ARBA" id="ARBA00023163"/>
    </source>
</evidence>
<dbReference type="Pfam" id="PF00196">
    <property type="entry name" value="GerE"/>
    <property type="match status" value="1"/>
</dbReference>
<evidence type="ECO:0000256" key="2">
    <source>
        <dbReference type="ARBA" id="ARBA00023125"/>
    </source>
</evidence>
<evidence type="ECO:0000313" key="5">
    <source>
        <dbReference type="EMBL" id="PZD73784.1"/>
    </source>
</evidence>
<sequence length="376" mass="41816">MGSVSALLNPTLLLRDLQRINRLVQQISGCLEPEPIAAQITKALVENFNCIFARIWLVESDRSSLRLVASAGLYTHLDGSFAKVPMGAYKVGKIAQNCVPFLSNHLADEAWVKDRDWAIANKIQGFAGYPLMTERGAIGVLATFSQETLAPEFLEVLQVLCMTTTIAIDAALQSQQIQQEVQRQPPRPPLSDQLAAILTSTRLVLVGTEQSLSASIVHLYLQTAERLAQLHCEYCRLTYEEQAISLEAIIELPTDPAPSIKKMERVDFGELQFLADRLGGVLDAQTGVQERMLQFSLRLPYAGSQKGEGDQDSPMPSEREQEIMVLLAQGYRDRNIAQHLHISESTVKFHVNNSLVKLDAKNRYQGVYQATLKGWI</sequence>
<dbReference type="Gene3D" id="1.10.10.10">
    <property type="entry name" value="Winged helix-like DNA-binding domain superfamily/Winged helix DNA-binding domain"/>
    <property type="match status" value="1"/>
</dbReference>
<dbReference type="SUPFAM" id="SSF46894">
    <property type="entry name" value="C-terminal effector domain of the bipartite response regulators"/>
    <property type="match status" value="1"/>
</dbReference>
<keyword evidence="6" id="KW-1185">Reference proteome</keyword>
<dbReference type="SUPFAM" id="SSF55781">
    <property type="entry name" value="GAF domain-like"/>
    <property type="match status" value="1"/>
</dbReference>
<dbReference type="PROSITE" id="PS50043">
    <property type="entry name" value="HTH_LUXR_2"/>
    <property type="match status" value="1"/>
</dbReference>
<name>A0A2W1JVM3_9CYAN</name>
<keyword evidence="2" id="KW-0238">DNA-binding</keyword>
<organism evidence="5 6">
    <name type="scientific">Acaryochloris thomasi RCC1774</name>
    <dbReference type="NCBI Taxonomy" id="1764569"/>
    <lineage>
        <taxon>Bacteria</taxon>
        <taxon>Bacillati</taxon>
        <taxon>Cyanobacteriota</taxon>
        <taxon>Cyanophyceae</taxon>
        <taxon>Acaryochloridales</taxon>
        <taxon>Acaryochloridaceae</taxon>
        <taxon>Acaryochloris</taxon>
        <taxon>Acaryochloris thomasi</taxon>
    </lineage>
</organism>
<dbReference type="GO" id="GO:0003677">
    <property type="term" value="F:DNA binding"/>
    <property type="evidence" value="ECO:0007669"/>
    <property type="project" value="UniProtKB-KW"/>
</dbReference>
<feature type="domain" description="HTH luxR-type" evidence="4">
    <location>
        <begin position="309"/>
        <end position="374"/>
    </location>
</feature>
<protein>
    <submittedName>
        <fullName evidence="5">Response regulator protein VraR</fullName>
    </submittedName>
</protein>
<evidence type="ECO:0000313" key="6">
    <source>
        <dbReference type="Proteomes" id="UP000248857"/>
    </source>
</evidence>
<dbReference type="AlphaFoldDB" id="A0A2W1JVM3"/>
<comment type="caution">
    <text evidence="5">The sequence shown here is derived from an EMBL/GenBank/DDBJ whole genome shotgun (WGS) entry which is preliminary data.</text>
</comment>
<keyword evidence="3" id="KW-0804">Transcription</keyword>
<proteinExistence type="predicted"/>
<dbReference type="InterPro" id="IPR016032">
    <property type="entry name" value="Sig_transdc_resp-reg_C-effctor"/>
</dbReference>
<evidence type="ECO:0000259" key="4">
    <source>
        <dbReference type="PROSITE" id="PS50043"/>
    </source>
</evidence>
<dbReference type="SMART" id="SM00421">
    <property type="entry name" value="HTH_LUXR"/>
    <property type="match status" value="1"/>
</dbReference>
<dbReference type="EMBL" id="PQWO01000004">
    <property type="protein sequence ID" value="PZD73784.1"/>
    <property type="molecule type" value="Genomic_DNA"/>
</dbReference>
<reference evidence="5 6" key="1">
    <citation type="journal article" date="2018" name="Sci. Rep.">
        <title>A novel species of the marine cyanobacterium Acaryochloris with a unique pigment content and lifestyle.</title>
        <authorList>
            <person name="Partensky F."/>
            <person name="Six C."/>
            <person name="Ratin M."/>
            <person name="Garczarek L."/>
            <person name="Vaulot D."/>
            <person name="Probert I."/>
            <person name="Calteau A."/>
            <person name="Gourvil P."/>
            <person name="Marie D."/>
            <person name="Grebert T."/>
            <person name="Bouchier C."/>
            <person name="Le Panse S."/>
            <person name="Gachenot M."/>
            <person name="Rodriguez F."/>
            <person name="Garrido J.L."/>
        </authorList>
    </citation>
    <scope>NUCLEOTIDE SEQUENCE [LARGE SCALE GENOMIC DNA]</scope>
    <source>
        <strain evidence="5 6">RCC1774</strain>
    </source>
</reference>
<dbReference type="Pfam" id="PF13185">
    <property type="entry name" value="GAF_2"/>
    <property type="match status" value="1"/>
</dbReference>
<keyword evidence="1" id="KW-0805">Transcription regulation</keyword>
<dbReference type="CDD" id="cd06170">
    <property type="entry name" value="LuxR_C_like"/>
    <property type="match status" value="1"/>
</dbReference>
<dbReference type="PRINTS" id="PR00038">
    <property type="entry name" value="HTHLUXR"/>
</dbReference>
<accession>A0A2W1JVM3</accession>
<dbReference type="PANTHER" id="PTHR44688">
    <property type="entry name" value="DNA-BINDING TRANSCRIPTIONAL ACTIVATOR DEVR_DOSR"/>
    <property type="match status" value="1"/>
</dbReference>
<dbReference type="InterPro" id="IPR003018">
    <property type="entry name" value="GAF"/>
</dbReference>
<dbReference type="InterPro" id="IPR000792">
    <property type="entry name" value="Tscrpt_reg_LuxR_C"/>
</dbReference>
<dbReference type="InterPro" id="IPR036388">
    <property type="entry name" value="WH-like_DNA-bd_sf"/>
</dbReference>
<dbReference type="Proteomes" id="UP000248857">
    <property type="component" value="Unassembled WGS sequence"/>
</dbReference>